<reference evidence="9 10" key="1">
    <citation type="submission" date="2018-03" db="EMBL/GenBank/DDBJ databases">
        <authorList>
            <person name="Keele B.F."/>
        </authorList>
    </citation>
    <scope>NUCLEOTIDE SEQUENCE [LARGE SCALE GENOMIC DNA]</scope>
    <source>
        <strain evidence="9 10">CECT 8504</strain>
    </source>
</reference>
<feature type="transmembrane region" description="Helical" evidence="8">
    <location>
        <begin position="6"/>
        <end position="22"/>
    </location>
</feature>
<evidence type="ECO:0000313" key="9">
    <source>
        <dbReference type="EMBL" id="SPJ26277.1"/>
    </source>
</evidence>
<evidence type="ECO:0000256" key="8">
    <source>
        <dbReference type="RuleBase" id="RU363041"/>
    </source>
</evidence>
<comment type="similarity">
    <text evidence="2 8">Belongs to the 4-toluene sulfonate uptake permease (TSUP) (TC 2.A.102) family.</text>
</comment>
<dbReference type="AlphaFoldDB" id="A0A2R8C1H7"/>
<accession>A0A2R8C1H7</accession>
<evidence type="ECO:0000256" key="7">
    <source>
        <dbReference type="ARBA" id="ARBA00023136"/>
    </source>
</evidence>
<name>A0A2R8C1H7_9RHOB</name>
<evidence type="ECO:0000256" key="1">
    <source>
        <dbReference type="ARBA" id="ARBA00004651"/>
    </source>
</evidence>
<feature type="transmembrane region" description="Helical" evidence="8">
    <location>
        <begin position="228"/>
        <end position="247"/>
    </location>
</feature>
<comment type="subcellular location">
    <subcellularLocation>
        <location evidence="1 8">Cell membrane</location>
        <topology evidence="1 8">Multi-pass membrane protein</topology>
    </subcellularLocation>
</comment>
<evidence type="ECO:0000256" key="6">
    <source>
        <dbReference type="ARBA" id="ARBA00022989"/>
    </source>
</evidence>
<evidence type="ECO:0000256" key="4">
    <source>
        <dbReference type="ARBA" id="ARBA00022475"/>
    </source>
</evidence>
<dbReference type="RefSeq" id="WP_245897716.1">
    <property type="nucleotide sequence ID" value="NZ_ONZF01000016.1"/>
</dbReference>
<dbReference type="GO" id="GO:0005886">
    <property type="term" value="C:plasma membrane"/>
    <property type="evidence" value="ECO:0007669"/>
    <property type="project" value="UniProtKB-SubCell"/>
</dbReference>
<dbReference type="PANTHER" id="PTHR30269:SF37">
    <property type="entry name" value="MEMBRANE TRANSPORTER PROTEIN"/>
    <property type="match status" value="1"/>
</dbReference>
<feature type="transmembrane region" description="Helical" evidence="8">
    <location>
        <begin position="72"/>
        <end position="93"/>
    </location>
</feature>
<feature type="transmembrane region" description="Helical" evidence="8">
    <location>
        <begin position="174"/>
        <end position="196"/>
    </location>
</feature>
<keyword evidence="3" id="KW-0813">Transport</keyword>
<keyword evidence="6 8" id="KW-1133">Transmembrane helix</keyword>
<sequence length="251" mass="26055">MEYFTPGFYAIAIPAVFLAGISKGGFGSGAAFAGAVILAIFVAPTAALAIMLPLLMVMDVTALPAYWRKWDGVAAAALIVGAVPGVVLAALIFDRADPDLGRLLIGTIALAFVAFQAARGRGWLSLDGLPAGRGAGAFWGGIAGFTSFVSHAGGPPAAVFLLSRGVSKQAYQATTVLVFWVINLMKVGPYAAIGAFSAETLLVDLTLVPVAVLGIFAGIWLHKRIPAVWFFRVTYVLLTVTGGKLIWDGAT</sequence>
<feature type="transmembrane region" description="Helical" evidence="8">
    <location>
        <begin position="100"/>
        <end position="118"/>
    </location>
</feature>
<gene>
    <name evidence="9" type="ORF">PAA8504_04134</name>
</gene>
<dbReference type="InterPro" id="IPR052017">
    <property type="entry name" value="TSUP"/>
</dbReference>
<protein>
    <recommendedName>
        <fullName evidence="8">Probable membrane transporter protein</fullName>
    </recommendedName>
</protein>
<evidence type="ECO:0000256" key="2">
    <source>
        <dbReference type="ARBA" id="ARBA00009142"/>
    </source>
</evidence>
<dbReference type="PANTHER" id="PTHR30269">
    <property type="entry name" value="TRANSMEMBRANE PROTEIN YFCA"/>
    <property type="match status" value="1"/>
</dbReference>
<feature type="transmembrane region" description="Helical" evidence="8">
    <location>
        <begin position="202"/>
        <end position="221"/>
    </location>
</feature>
<dbReference type="InterPro" id="IPR002781">
    <property type="entry name" value="TM_pro_TauE-like"/>
</dbReference>
<evidence type="ECO:0000256" key="3">
    <source>
        <dbReference type="ARBA" id="ARBA00022448"/>
    </source>
</evidence>
<feature type="transmembrane region" description="Helical" evidence="8">
    <location>
        <begin position="138"/>
        <end position="162"/>
    </location>
</feature>
<dbReference type="Pfam" id="PF01925">
    <property type="entry name" value="TauE"/>
    <property type="match status" value="1"/>
</dbReference>
<evidence type="ECO:0000256" key="5">
    <source>
        <dbReference type="ARBA" id="ARBA00022692"/>
    </source>
</evidence>
<feature type="transmembrane region" description="Helical" evidence="8">
    <location>
        <begin position="29"/>
        <end position="52"/>
    </location>
</feature>
<dbReference type="EMBL" id="ONZF01000016">
    <property type="protein sequence ID" value="SPJ26277.1"/>
    <property type="molecule type" value="Genomic_DNA"/>
</dbReference>
<keyword evidence="5 8" id="KW-0812">Transmembrane</keyword>
<keyword evidence="4 8" id="KW-1003">Cell membrane</keyword>
<keyword evidence="10" id="KW-1185">Reference proteome</keyword>
<dbReference type="Proteomes" id="UP000244912">
    <property type="component" value="Unassembled WGS sequence"/>
</dbReference>
<evidence type="ECO:0000313" key="10">
    <source>
        <dbReference type="Proteomes" id="UP000244912"/>
    </source>
</evidence>
<proteinExistence type="inferred from homology"/>
<organism evidence="9 10">
    <name type="scientific">Palleronia abyssalis</name>
    <dbReference type="NCBI Taxonomy" id="1501240"/>
    <lineage>
        <taxon>Bacteria</taxon>
        <taxon>Pseudomonadati</taxon>
        <taxon>Pseudomonadota</taxon>
        <taxon>Alphaproteobacteria</taxon>
        <taxon>Rhodobacterales</taxon>
        <taxon>Roseobacteraceae</taxon>
        <taxon>Palleronia</taxon>
    </lineage>
</organism>
<keyword evidence="7 8" id="KW-0472">Membrane</keyword>